<comment type="caution">
    <text evidence="5">The sequence shown here is derived from an EMBL/GenBank/DDBJ whole genome shotgun (WGS) entry which is preliminary data.</text>
</comment>
<dbReference type="SMART" id="SM00382">
    <property type="entry name" value="AAA"/>
    <property type="match status" value="1"/>
</dbReference>
<dbReference type="PROSITE" id="PS00211">
    <property type="entry name" value="ABC_TRANSPORTER_1"/>
    <property type="match status" value="1"/>
</dbReference>
<dbReference type="PROSITE" id="PS50893">
    <property type="entry name" value="ABC_TRANSPORTER_2"/>
    <property type="match status" value="1"/>
</dbReference>
<dbReference type="PANTHER" id="PTHR42939:SF3">
    <property type="entry name" value="ABC TRANSPORTER ATP-BINDING COMPONENT"/>
    <property type="match status" value="1"/>
</dbReference>
<evidence type="ECO:0000256" key="2">
    <source>
        <dbReference type="ARBA" id="ARBA00022741"/>
    </source>
</evidence>
<sequence>MKGVVKEGRRKTIGPLDLRIPQGYVVALVGPNGSGKSTIMNLMLQTIHPDAGEISWYGGPANQALPLDLKQRIGYVPENPALEENFLTAREAAEFRSHWYPTWNQQRFEALVSRFEIPCGERLNRMSKGERRKFEIAAVLAAGSKLLLLDEPSSGLDPFAWKDMIEQLRACLDQEDVTIVISTHVVEEVKRLADFIVLVHRGRIWGMAEKDALFSIWKEVWVRGAEPEELAEVPGVLSCVPDGPSVVRVLAKNAAGLETEERAGAIQILKSRSLELDEILELWIQGHPPEELIS</sequence>
<evidence type="ECO:0000256" key="1">
    <source>
        <dbReference type="ARBA" id="ARBA00022448"/>
    </source>
</evidence>
<protein>
    <submittedName>
        <fullName evidence="5">ABC transporter ATP-binding protein</fullName>
    </submittedName>
</protein>
<dbReference type="GO" id="GO:0016887">
    <property type="term" value="F:ATP hydrolysis activity"/>
    <property type="evidence" value="ECO:0007669"/>
    <property type="project" value="InterPro"/>
</dbReference>
<keyword evidence="2" id="KW-0547">Nucleotide-binding</keyword>
<keyword evidence="3 5" id="KW-0067">ATP-binding</keyword>
<dbReference type="InterPro" id="IPR003593">
    <property type="entry name" value="AAA+_ATPase"/>
</dbReference>
<dbReference type="InterPro" id="IPR003439">
    <property type="entry name" value="ABC_transporter-like_ATP-bd"/>
</dbReference>
<keyword evidence="1" id="KW-0813">Transport</keyword>
<dbReference type="Gene3D" id="3.40.50.300">
    <property type="entry name" value="P-loop containing nucleotide triphosphate hydrolases"/>
    <property type="match status" value="1"/>
</dbReference>
<keyword evidence="6" id="KW-1185">Reference proteome</keyword>
<name>A0A5D0CPD3_9BACL</name>
<proteinExistence type="predicted"/>
<dbReference type="OrthoDB" id="2960217at2"/>
<evidence type="ECO:0000313" key="6">
    <source>
        <dbReference type="Proteomes" id="UP000325218"/>
    </source>
</evidence>
<feature type="domain" description="ABC transporter" evidence="4">
    <location>
        <begin position="5"/>
        <end position="226"/>
    </location>
</feature>
<dbReference type="InterPro" id="IPR027417">
    <property type="entry name" value="P-loop_NTPase"/>
</dbReference>
<evidence type="ECO:0000313" key="5">
    <source>
        <dbReference type="EMBL" id="TYA11783.1"/>
    </source>
</evidence>
<dbReference type="Proteomes" id="UP000325218">
    <property type="component" value="Unassembled WGS sequence"/>
</dbReference>
<dbReference type="CDD" id="cd03230">
    <property type="entry name" value="ABC_DR_subfamily_A"/>
    <property type="match status" value="1"/>
</dbReference>
<dbReference type="SUPFAM" id="SSF52540">
    <property type="entry name" value="P-loop containing nucleoside triphosphate hydrolases"/>
    <property type="match status" value="1"/>
</dbReference>
<organism evidence="5 6">
    <name type="scientific">Paenibacillus faecis</name>
    <dbReference type="NCBI Taxonomy" id="862114"/>
    <lineage>
        <taxon>Bacteria</taxon>
        <taxon>Bacillati</taxon>
        <taxon>Bacillota</taxon>
        <taxon>Bacilli</taxon>
        <taxon>Bacillales</taxon>
        <taxon>Paenibacillaceae</taxon>
        <taxon>Paenibacillus</taxon>
    </lineage>
</organism>
<evidence type="ECO:0000259" key="4">
    <source>
        <dbReference type="PROSITE" id="PS50893"/>
    </source>
</evidence>
<reference evidence="5 6" key="1">
    <citation type="submission" date="2019-08" db="EMBL/GenBank/DDBJ databases">
        <title>Genome sequencing of Paenibacillus faecis DSM 23593(T).</title>
        <authorList>
            <person name="Kook J.-K."/>
            <person name="Park S.-N."/>
            <person name="Lim Y.K."/>
        </authorList>
    </citation>
    <scope>NUCLEOTIDE SEQUENCE [LARGE SCALE GENOMIC DNA]</scope>
    <source>
        <strain evidence="5 6">DSM 23593</strain>
    </source>
</reference>
<dbReference type="InterPro" id="IPR017871">
    <property type="entry name" value="ABC_transporter-like_CS"/>
</dbReference>
<dbReference type="PANTHER" id="PTHR42939">
    <property type="entry name" value="ABC TRANSPORTER ATP-BINDING PROTEIN ALBC-RELATED"/>
    <property type="match status" value="1"/>
</dbReference>
<dbReference type="AlphaFoldDB" id="A0A5D0CPD3"/>
<dbReference type="EMBL" id="VSDO01000004">
    <property type="protein sequence ID" value="TYA11783.1"/>
    <property type="molecule type" value="Genomic_DNA"/>
</dbReference>
<dbReference type="InterPro" id="IPR051782">
    <property type="entry name" value="ABC_Transporter_VariousFunc"/>
</dbReference>
<dbReference type="GO" id="GO:0005524">
    <property type="term" value="F:ATP binding"/>
    <property type="evidence" value="ECO:0007669"/>
    <property type="project" value="UniProtKB-KW"/>
</dbReference>
<evidence type="ECO:0000256" key="3">
    <source>
        <dbReference type="ARBA" id="ARBA00022840"/>
    </source>
</evidence>
<dbReference type="Pfam" id="PF00005">
    <property type="entry name" value="ABC_tran"/>
    <property type="match status" value="1"/>
</dbReference>
<accession>A0A5D0CPD3</accession>
<gene>
    <name evidence="5" type="ORF">FRY98_21175</name>
</gene>